<sequence>MMEFSPRAAELTTPTVTRKQLESFFRILFSSYKSRYFSHNSRGIGAVVFEVENIFTRDRENIHLSDSDILQIQGDLLNGSYSFSPLKEVQSPFDPFRLHPFYDSVLDLS</sequence>
<name>A0AAW2BCC5_9ROSI</name>
<evidence type="ECO:0000313" key="1">
    <source>
        <dbReference type="EMBL" id="KAK9982687.1"/>
    </source>
</evidence>
<dbReference type="EMBL" id="JAZDWU010000052">
    <property type="protein sequence ID" value="KAK9982687.1"/>
    <property type="molecule type" value="Genomic_DNA"/>
</dbReference>
<dbReference type="AlphaFoldDB" id="A0AAW2BCC5"/>
<comment type="caution">
    <text evidence="1">The sequence shown here is derived from an EMBL/GenBank/DDBJ whole genome shotgun (WGS) entry which is preliminary data.</text>
</comment>
<proteinExistence type="predicted"/>
<reference evidence="1 2" key="1">
    <citation type="submission" date="2024-01" db="EMBL/GenBank/DDBJ databases">
        <title>A telomere-to-telomere, gap-free genome of sweet tea (Lithocarpus litseifolius).</title>
        <authorList>
            <person name="Zhou J."/>
        </authorList>
    </citation>
    <scope>NUCLEOTIDE SEQUENCE [LARGE SCALE GENOMIC DNA]</scope>
    <source>
        <strain evidence="1">Zhou-2022a</strain>
        <tissue evidence="1">Leaf</tissue>
    </source>
</reference>
<keyword evidence="2" id="KW-1185">Reference proteome</keyword>
<organism evidence="1 2">
    <name type="scientific">Lithocarpus litseifolius</name>
    <dbReference type="NCBI Taxonomy" id="425828"/>
    <lineage>
        <taxon>Eukaryota</taxon>
        <taxon>Viridiplantae</taxon>
        <taxon>Streptophyta</taxon>
        <taxon>Embryophyta</taxon>
        <taxon>Tracheophyta</taxon>
        <taxon>Spermatophyta</taxon>
        <taxon>Magnoliopsida</taxon>
        <taxon>eudicotyledons</taxon>
        <taxon>Gunneridae</taxon>
        <taxon>Pentapetalae</taxon>
        <taxon>rosids</taxon>
        <taxon>fabids</taxon>
        <taxon>Fagales</taxon>
        <taxon>Fagaceae</taxon>
        <taxon>Lithocarpus</taxon>
    </lineage>
</organism>
<protein>
    <submittedName>
        <fullName evidence="1">Uncharacterized protein</fullName>
    </submittedName>
</protein>
<accession>A0AAW2BCC5</accession>
<gene>
    <name evidence="1" type="ORF">SO802_035420</name>
</gene>
<dbReference type="Proteomes" id="UP001459277">
    <property type="component" value="Unassembled WGS sequence"/>
</dbReference>
<evidence type="ECO:0000313" key="2">
    <source>
        <dbReference type="Proteomes" id="UP001459277"/>
    </source>
</evidence>